<dbReference type="EMBL" id="FMXR01000006">
    <property type="protein sequence ID" value="SDB08933.1"/>
    <property type="molecule type" value="Genomic_DNA"/>
</dbReference>
<keyword evidence="2" id="KW-1185">Reference proteome</keyword>
<proteinExistence type="predicted"/>
<evidence type="ECO:0000313" key="2">
    <source>
        <dbReference type="Proteomes" id="UP000199228"/>
    </source>
</evidence>
<dbReference type="AlphaFoldDB" id="A0A1G6ALD0"/>
<accession>A0A1G6ALD0</accession>
<gene>
    <name evidence="1" type="ORF">SAMN02910417_00636</name>
</gene>
<organism evidence="1 2">
    <name type="scientific">Eubacterium oxidoreducens</name>
    <dbReference type="NCBI Taxonomy" id="1732"/>
    <lineage>
        <taxon>Bacteria</taxon>
        <taxon>Bacillati</taxon>
        <taxon>Bacillota</taxon>
        <taxon>Clostridia</taxon>
        <taxon>Eubacteriales</taxon>
        <taxon>Eubacteriaceae</taxon>
        <taxon>Eubacterium</taxon>
    </lineage>
</organism>
<name>A0A1G6ALD0_EUBOX</name>
<protein>
    <submittedName>
        <fullName evidence="1">Uncharacterized protein</fullName>
    </submittedName>
</protein>
<evidence type="ECO:0000313" key="1">
    <source>
        <dbReference type="EMBL" id="SDB08933.1"/>
    </source>
</evidence>
<dbReference type="Proteomes" id="UP000199228">
    <property type="component" value="Unassembled WGS sequence"/>
</dbReference>
<dbReference type="STRING" id="1732.SAMN02910417_00636"/>
<reference evidence="1 2" key="1">
    <citation type="submission" date="2016-10" db="EMBL/GenBank/DDBJ databases">
        <authorList>
            <person name="de Groot N.N."/>
        </authorList>
    </citation>
    <scope>NUCLEOTIDE SEQUENCE [LARGE SCALE GENOMIC DNA]</scope>
    <source>
        <strain evidence="1 2">DSM 3217</strain>
    </source>
</reference>
<dbReference type="RefSeq" id="WP_090172130.1">
    <property type="nucleotide sequence ID" value="NZ_FMXR01000006.1"/>
</dbReference>
<sequence>MSVANLANYYTKDDENISVNGGGTLYAHAERQTYGSLSSSGVVRKVKFYVYAKYSGTKTRIQFRRDPVVLGRILNLKQSIGLQQTGAK</sequence>